<dbReference type="PANTHER" id="PTHR30258">
    <property type="entry name" value="TYPE II SECRETION SYSTEM PROTEIN GSPE-RELATED"/>
    <property type="match status" value="1"/>
</dbReference>
<dbReference type="SUPFAM" id="SSF160246">
    <property type="entry name" value="EspE N-terminal domain-like"/>
    <property type="match status" value="1"/>
</dbReference>
<dbReference type="RefSeq" id="WP_406768919.1">
    <property type="nucleotide sequence ID" value="NZ_JBJHZZ010000002.1"/>
</dbReference>
<dbReference type="PROSITE" id="PS00662">
    <property type="entry name" value="T2SP_E"/>
    <property type="match status" value="1"/>
</dbReference>
<evidence type="ECO:0000256" key="2">
    <source>
        <dbReference type="ARBA" id="ARBA00022741"/>
    </source>
</evidence>
<comment type="similarity">
    <text evidence="1">Belongs to the GSP E family.</text>
</comment>
<dbReference type="SUPFAM" id="SSF52540">
    <property type="entry name" value="P-loop containing nucleoside triphosphate hydrolases"/>
    <property type="match status" value="1"/>
</dbReference>
<evidence type="ECO:0000256" key="1">
    <source>
        <dbReference type="ARBA" id="ARBA00006611"/>
    </source>
</evidence>
<keyword evidence="2" id="KW-0547">Nucleotide-binding</keyword>
<comment type="caution">
    <text evidence="5">The sequence shown here is derived from an EMBL/GenBank/DDBJ whole genome shotgun (WGS) entry which is preliminary data.</text>
</comment>
<accession>A0ABW8T1U1</accession>
<name>A0ABW8T1U1_9CLOT</name>
<dbReference type="CDD" id="cd01129">
    <property type="entry name" value="PulE-GspE-like"/>
    <property type="match status" value="1"/>
</dbReference>
<dbReference type="Pfam" id="PF00437">
    <property type="entry name" value="T2SSE"/>
    <property type="match status" value="1"/>
</dbReference>
<dbReference type="Pfam" id="PF05157">
    <property type="entry name" value="MshEN"/>
    <property type="match status" value="1"/>
</dbReference>
<evidence type="ECO:0000313" key="6">
    <source>
        <dbReference type="Proteomes" id="UP001623591"/>
    </source>
</evidence>
<dbReference type="EMBL" id="JBJHZZ010000002">
    <property type="protein sequence ID" value="MFL0246453.1"/>
    <property type="molecule type" value="Genomic_DNA"/>
</dbReference>
<organism evidence="5 6">
    <name type="scientific">Candidatus Clostridium stratigraminis</name>
    <dbReference type="NCBI Taxonomy" id="3381661"/>
    <lineage>
        <taxon>Bacteria</taxon>
        <taxon>Bacillati</taxon>
        <taxon>Bacillota</taxon>
        <taxon>Clostridia</taxon>
        <taxon>Eubacteriales</taxon>
        <taxon>Clostridiaceae</taxon>
        <taxon>Clostridium</taxon>
    </lineage>
</organism>
<evidence type="ECO:0000256" key="3">
    <source>
        <dbReference type="ARBA" id="ARBA00022840"/>
    </source>
</evidence>
<feature type="domain" description="Bacterial type II secretion system protein E" evidence="4">
    <location>
        <begin position="381"/>
        <end position="395"/>
    </location>
</feature>
<evidence type="ECO:0000313" key="5">
    <source>
        <dbReference type="EMBL" id="MFL0246453.1"/>
    </source>
</evidence>
<reference evidence="5 6" key="1">
    <citation type="submission" date="2024-11" db="EMBL/GenBank/DDBJ databases">
        <authorList>
            <person name="Heng Y.C."/>
            <person name="Lim A.C.H."/>
            <person name="Lee J.K.Y."/>
            <person name="Kittelmann S."/>
        </authorList>
    </citation>
    <scope>NUCLEOTIDE SEQUENCE [LARGE SCALE GENOMIC DNA]</scope>
    <source>
        <strain evidence="5 6">WILCCON 0185</strain>
    </source>
</reference>
<dbReference type="InterPro" id="IPR007831">
    <property type="entry name" value="T2SS_GspE_N"/>
</dbReference>
<dbReference type="Gene3D" id="3.30.300.160">
    <property type="entry name" value="Type II secretion system, protein E, N-terminal domain"/>
    <property type="match status" value="1"/>
</dbReference>
<dbReference type="InterPro" id="IPR037257">
    <property type="entry name" value="T2SS_E_N_sf"/>
</dbReference>
<dbReference type="Gene3D" id="3.30.450.90">
    <property type="match status" value="1"/>
</dbReference>
<dbReference type="InterPro" id="IPR001482">
    <property type="entry name" value="T2SS/T4SS_dom"/>
</dbReference>
<proteinExistence type="inferred from homology"/>
<keyword evidence="3" id="KW-0067">ATP-binding</keyword>
<dbReference type="InterPro" id="IPR003593">
    <property type="entry name" value="AAA+_ATPase"/>
</dbReference>
<dbReference type="InterPro" id="IPR027417">
    <property type="entry name" value="P-loop_NTPase"/>
</dbReference>
<evidence type="ECO:0000259" key="4">
    <source>
        <dbReference type="PROSITE" id="PS00662"/>
    </source>
</evidence>
<dbReference type="Proteomes" id="UP001623591">
    <property type="component" value="Unassembled WGS sequence"/>
</dbReference>
<dbReference type="Gene3D" id="3.40.50.300">
    <property type="entry name" value="P-loop containing nucleotide triphosphate hydrolases"/>
    <property type="match status" value="1"/>
</dbReference>
<sequence length="563" mass="62886">MEFNIKKRLGDLLVEARMITPMQLEDVLEKQKRTGKRLGKLLVDEGIISEDGLMKALEIQLGVKRVNFDEVEVDKEAVKVISAKLASKHNIIPISIRNNKIQVVMSDPLNIIAIDDVRITSGYMVEVLIAPEVDIKEAIGQYYSSQYVMKAADDLSKEQHSNKIETKEEEDAAEEVKNAPVVRLVDSIIENAVRGRASDIHIEPFDKYVRVRYRVDGDLFEVLKTPIDTLGALITRIKILADLNIAEKRLPQDGRIMTSIDGKLVDLRVSILPKVNGEKVVVRILSRDNFLVKKENLGIDPEEMSKLDKFIRTPNGIILVTGPTGSGKSTTLYTMLSELNRENKNIITVEDPVEYLVDGINQVSVNTKIGLTFAAGLRSILRQDPDIIMIGEIRDNETAEIAIRSAITGHLVLSTIHTNDAPSSVLRLIDMGIEPYLISSSVSGVIAQRLVRKLCTNCAQQYEAASYEKNILGINQNMNIKLKRAKGCSFCGNTGYKGRVGIYEIMEITREHREMIIKGCSTDEIRDLSIKNGMRTLRNACSGHVLKGITSMDELMRVAYLKE</sequence>
<keyword evidence="6" id="KW-1185">Reference proteome</keyword>
<gene>
    <name evidence="5" type="ORF">ACJDUG_05575</name>
</gene>
<protein>
    <submittedName>
        <fullName evidence="5">GspE/PulE family protein</fullName>
    </submittedName>
</protein>
<dbReference type="PANTHER" id="PTHR30258:SF1">
    <property type="entry name" value="PROTEIN TRANSPORT PROTEIN HOFB HOMOLOG"/>
    <property type="match status" value="1"/>
</dbReference>
<dbReference type="SMART" id="SM00382">
    <property type="entry name" value="AAA"/>
    <property type="match status" value="1"/>
</dbReference>